<keyword evidence="11" id="KW-1185">Reference proteome</keyword>
<evidence type="ECO:0000256" key="8">
    <source>
        <dbReference type="ARBA" id="ARBA00023136"/>
    </source>
</evidence>
<evidence type="ECO:0000256" key="9">
    <source>
        <dbReference type="SAM" id="Phobius"/>
    </source>
</evidence>
<keyword evidence="4" id="KW-0328">Glycosyltransferase</keyword>
<dbReference type="PANTHER" id="PTHR12726">
    <property type="entry name" value="CERAMIDE GLUCOSYLTRANSFERASE"/>
    <property type="match status" value="1"/>
</dbReference>
<reference evidence="10" key="1">
    <citation type="submission" date="2022-12" db="EMBL/GenBank/DDBJ databases">
        <title>Reference genome sequencing for broad-spectrum identification of bacterial and archaeal isolates by mass spectrometry.</title>
        <authorList>
            <person name="Sekiguchi Y."/>
            <person name="Tourlousse D.M."/>
        </authorList>
    </citation>
    <scope>NUCLEOTIDE SEQUENCE</scope>
    <source>
        <strain evidence="10">ASRB1</strain>
    </source>
</reference>
<evidence type="ECO:0000256" key="4">
    <source>
        <dbReference type="ARBA" id="ARBA00022676"/>
    </source>
</evidence>
<dbReference type="InterPro" id="IPR017835">
    <property type="entry name" value="Hopen-assoc_HpnI"/>
</dbReference>
<dbReference type="Proteomes" id="UP001144372">
    <property type="component" value="Unassembled WGS sequence"/>
</dbReference>
<dbReference type="CDD" id="cd02520">
    <property type="entry name" value="Glucosylceramide_synthase"/>
    <property type="match status" value="1"/>
</dbReference>
<evidence type="ECO:0000256" key="5">
    <source>
        <dbReference type="ARBA" id="ARBA00022679"/>
    </source>
</evidence>
<dbReference type="EMBL" id="BSDR01000001">
    <property type="protein sequence ID" value="GLI36030.1"/>
    <property type="molecule type" value="Genomic_DNA"/>
</dbReference>
<dbReference type="Pfam" id="PF13506">
    <property type="entry name" value="Glyco_transf_21"/>
    <property type="match status" value="1"/>
</dbReference>
<comment type="pathway">
    <text evidence="3">Sphingolipid metabolism.</text>
</comment>
<proteinExistence type="predicted"/>
<evidence type="ECO:0000256" key="1">
    <source>
        <dbReference type="ARBA" id="ARBA00004141"/>
    </source>
</evidence>
<protein>
    <submittedName>
        <fullName evidence="10">Ceramide glucosyltransferase</fullName>
    </submittedName>
</protein>
<dbReference type="SUPFAM" id="SSF53448">
    <property type="entry name" value="Nucleotide-diphospho-sugar transferases"/>
    <property type="match status" value="1"/>
</dbReference>
<dbReference type="Gene3D" id="3.90.550.10">
    <property type="entry name" value="Spore Coat Polysaccharide Biosynthesis Protein SpsA, Chain A"/>
    <property type="match status" value="1"/>
</dbReference>
<name>A0A9W6LAF2_9BACT</name>
<sequence length="394" mass="43521">MFIGIIQFLLAGLTLCSVLYYLLCILSAHRFFSRSSIPCENSLPPATIMIPLCGSDFKAYENYTSFCRQDYSTYQILFGVQDPEDSSIPVIRKLISDFPERDIELVIDSAVTGQNPKVNNLQNMLSRAKYDVLVLVDSDIRVKPDYLATLVSPLKDEHVGLVTAFYRAGEAPSFAAKLEALGITGEFAPSVLAAQLTEGISFALGATMALTKSKLQSIGGFKAIADYLADDFMLGNLLWQAGFEIRLLPYVVETFLPPAGIKNMIRHQVRWSRGIRACRPLGHLGSIITHGTSLAILNALFHTGSPLSLFLLILTVSARLAMAWFVGIHKLGDKILAQNISLIPLRDLLSFVVWCTSLFGKGVEWRGRLFRIVDDGKIIPTDGLSAIHRRKHSK</sequence>
<dbReference type="GO" id="GO:0016020">
    <property type="term" value="C:membrane"/>
    <property type="evidence" value="ECO:0007669"/>
    <property type="project" value="UniProtKB-SubCell"/>
</dbReference>
<accession>A0A9W6LAF2</accession>
<evidence type="ECO:0000256" key="6">
    <source>
        <dbReference type="ARBA" id="ARBA00022692"/>
    </source>
</evidence>
<organism evidence="10 11">
    <name type="scientific">Desulforhabdus amnigena</name>
    <dbReference type="NCBI Taxonomy" id="40218"/>
    <lineage>
        <taxon>Bacteria</taxon>
        <taxon>Pseudomonadati</taxon>
        <taxon>Thermodesulfobacteriota</taxon>
        <taxon>Syntrophobacteria</taxon>
        <taxon>Syntrophobacterales</taxon>
        <taxon>Syntrophobacteraceae</taxon>
        <taxon>Desulforhabdus</taxon>
    </lineage>
</organism>
<feature type="transmembrane region" description="Helical" evidence="9">
    <location>
        <begin position="281"/>
        <end position="301"/>
    </location>
</feature>
<evidence type="ECO:0000256" key="7">
    <source>
        <dbReference type="ARBA" id="ARBA00022989"/>
    </source>
</evidence>
<comment type="pathway">
    <text evidence="2">Lipid metabolism; sphingolipid metabolism.</text>
</comment>
<dbReference type="InterPro" id="IPR025993">
    <property type="entry name" value="Ceramide_glucosylTrfase"/>
</dbReference>
<evidence type="ECO:0000256" key="2">
    <source>
        <dbReference type="ARBA" id="ARBA00004760"/>
    </source>
</evidence>
<evidence type="ECO:0000313" key="11">
    <source>
        <dbReference type="Proteomes" id="UP001144372"/>
    </source>
</evidence>
<comment type="subcellular location">
    <subcellularLocation>
        <location evidence="1">Membrane</location>
        <topology evidence="1">Multi-pass membrane protein</topology>
    </subcellularLocation>
</comment>
<keyword evidence="8 9" id="KW-0472">Membrane</keyword>
<comment type="caution">
    <text evidence="10">The sequence shown here is derived from an EMBL/GenBank/DDBJ whole genome shotgun (WGS) entry which is preliminary data.</text>
</comment>
<keyword evidence="5" id="KW-0808">Transferase</keyword>
<evidence type="ECO:0000313" key="10">
    <source>
        <dbReference type="EMBL" id="GLI36030.1"/>
    </source>
</evidence>
<dbReference type="NCBIfam" id="TIGR03472">
    <property type="entry name" value="HpnI"/>
    <property type="match status" value="1"/>
</dbReference>
<dbReference type="InterPro" id="IPR029044">
    <property type="entry name" value="Nucleotide-diphossugar_trans"/>
</dbReference>
<keyword evidence="6 9" id="KW-0812">Transmembrane</keyword>
<gene>
    <name evidence="10" type="primary">hpnI</name>
    <name evidence="10" type="ORF">DAMNIGENAA_34630</name>
</gene>
<evidence type="ECO:0000256" key="3">
    <source>
        <dbReference type="ARBA" id="ARBA00004991"/>
    </source>
</evidence>
<keyword evidence="7 9" id="KW-1133">Transmembrane helix</keyword>
<feature type="transmembrane region" description="Helical" evidence="9">
    <location>
        <begin position="6"/>
        <end position="26"/>
    </location>
</feature>
<dbReference type="AlphaFoldDB" id="A0A9W6LAF2"/>
<dbReference type="GO" id="GO:0008120">
    <property type="term" value="F:ceramide glucosyltransferase activity"/>
    <property type="evidence" value="ECO:0007669"/>
    <property type="project" value="TreeGrafter"/>
</dbReference>
<dbReference type="PANTHER" id="PTHR12726:SF0">
    <property type="entry name" value="CERAMIDE GLUCOSYLTRANSFERASE"/>
    <property type="match status" value="1"/>
</dbReference>
<feature type="transmembrane region" description="Helical" evidence="9">
    <location>
        <begin position="307"/>
        <end position="326"/>
    </location>
</feature>
<dbReference type="GO" id="GO:0006679">
    <property type="term" value="P:glucosylceramide biosynthetic process"/>
    <property type="evidence" value="ECO:0007669"/>
    <property type="project" value="TreeGrafter"/>
</dbReference>
<dbReference type="RefSeq" id="WP_281796186.1">
    <property type="nucleotide sequence ID" value="NZ_BSDR01000001.1"/>
</dbReference>